<proteinExistence type="predicted"/>
<reference evidence="2 3" key="1">
    <citation type="submission" date="2014-04" db="EMBL/GenBank/DDBJ databases">
        <authorList>
            <consortium name="DOE Joint Genome Institute"/>
            <person name="Kuo A."/>
            <person name="Ruytinx J."/>
            <person name="Rineau F."/>
            <person name="Colpaert J."/>
            <person name="Kohler A."/>
            <person name="Nagy L.G."/>
            <person name="Floudas D."/>
            <person name="Copeland A."/>
            <person name="Barry K.W."/>
            <person name="Cichocki N."/>
            <person name="Veneault-Fourrey C."/>
            <person name="LaButti K."/>
            <person name="Lindquist E.A."/>
            <person name="Lipzen A."/>
            <person name="Lundell T."/>
            <person name="Morin E."/>
            <person name="Murat C."/>
            <person name="Sun H."/>
            <person name="Tunlid A."/>
            <person name="Henrissat B."/>
            <person name="Grigoriev I.V."/>
            <person name="Hibbett D.S."/>
            <person name="Martin F."/>
            <person name="Nordberg H.P."/>
            <person name="Cantor M.N."/>
            <person name="Hua S.X."/>
        </authorList>
    </citation>
    <scope>NUCLEOTIDE SEQUENCE [LARGE SCALE GENOMIC DNA]</scope>
    <source>
        <strain evidence="2 3">UH-Slu-Lm8-n1</strain>
    </source>
</reference>
<dbReference type="InParanoid" id="A0A0D0AF50"/>
<dbReference type="Proteomes" id="UP000054485">
    <property type="component" value="Unassembled WGS sequence"/>
</dbReference>
<accession>A0A0D0AF50</accession>
<feature type="non-terminal residue" evidence="2">
    <location>
        <position position="527"/>
    </location>
</feature>
<dbReference type="HOGENOM" id="CLU_517392_0_0_1"/>
<organism evidence="2 3">
    <name type="scientific">Suillus luteus UH-Slu-Lm8-n1</name>
    <dbReference type="NCBI Taxonomy" id="930992"/>
    <lineage>
        <taxon>Eukaryota</taxon>
        <taxon>Fungi</taxon>
        <taxon>Dikarya</taxon>
        <taxon>Basidiomycota</taxon>
        <taxon>Agaricomycotina</taxon>
        <taxon>Agaricomycetes</taxon>
        <taxon>Agaricomycetidae</taxon>
        <taxon>Boletales</taxon>
        <taxon>Suillineae</taxon>
        <taxon>Suillaceae</taxon>
        <taxon>Suillus</taxon>
    </lineage>
</organism>
<keyword evidence="3" id="KW-1185">Reference proteome</keyword>
<name>A0A0D0AF50_9AGAM</name>
<feature type="compositionally biased region" description="Low complexity" evidence="1">
    <location>
        <begin position="1"/>
        <end position="14"/>
    </location>
</feature>
<feature type="region of interest" description="Disordered" evidence="1">
    <location>
        <begin position="312"/>
        <end position="344"/>
    </location>
</feature>
<dbReference type="EMBL" id="KN835502">
    <property type="protein sequence ID" value="KIK36749.1"/>
    <property type="molecule type" value="Genomic_DNA"/>
</dbReference>
<evidence type="ECO:0000256" key="1">
    <source>
        <dbReference type="SAM" id="MobiDB-lite"/>
    </source>
</evidence>
<feature type="compositionally biased region" description="Basic residues" evidence="1">
    <location>
        <begin position="42"/>
        <end position="54"/>
    </location>
</feature>
<evidence type="ECO:0000313" key="3">
    <source>
        <dbReference type="Proteomes" id="UP000054485"/>
    </source>
</evidence>
<feature type="region of interest" description="Disordered" evidence="1">
    <location>
        <begin position="264"/>
        <end position="285"/>
    </location>
</feature>
<evidence type="ECO:0000313" key="2">
    <source>
        <dbReference type="EMBL" id="KIK36749.1"/>
    </source>
</evidence>
<dbReference type="AlphaFoldDB" id="A0A0D0AF50"/>
<feature type="compositionally biased region" description="Low complexity" evidence="1">
    <location>
        <begin position="103"/>
        <end position="122"/>
    </location>
</feature>
<feature type="region of interest" description="Disordered" evidence="1">
    <location>
        <begin position="1"/>
        <end position="124"/>
    </location>
</feature>
<sequence>MMRIHSQMQQSQSSEGETDDDSKLEKHISSSVEEEFREPQKGKRRAASKRKKRGLREEIMRARKTTATSGSMARKRKETKSQEPDSVRYSSTKNSDEELVPVASETRSCSTSASASSRSNATMPTFEGDKCREFDLDETPELLAATRKKKGSNPILPNGIGAMGTKSARTSLLQSVGLVLAREGADLAAVEETNWMTAWFSTKIDIGKEISSLVAIYPSDDTSISPTASLMWIQALIWCPDRNQNLRVFAAFMIPWWRRTPKDQRLKERGSNKSVRKPRRMRDNQRVSGHAIFSHFSFIRLYGRPDICRQTSKQDAMPPATIPTNQTTLSSITRPNRKTTADKPLLSTSKTIEEHAKGTGIKTNITSLTAARKLLSTHGLTSPTAGNMLQSISAALFEFTITANLGATHSEILRAIAYLIYEVDKDIDTENIIAKIKALIGGPIALLDEKVDTFAETLDAHKTKLENTITEVRANLQTSTEGLGKVVENVTTTTANCRHSPNSAAGSDGPKTYATAVKTNIPPPLTK</sequence>
<gene>
    <name evidence="2" type="ORF">CY34DRAFT_109403</name>
</gene>
<protein>
    <submittedName>
        <fullName evidence="2">Uncharacterized protein</fullName>
    </submittedName>
</protein>
<feature type="region of interest" description="Disordered" evidence="1">
    <location>
        <begin position="498"/>
        <end position="527"/>
    </location>
</feature>
<feature type="compositionally biased region" description="Polar residues" evidence="1">
    <location>
        <begin position="322"/>
        <end position="334"/>
    </location>
</feature>
<reference evidence="3" key="2">
    <citation type="submission" date="2015-01" db="EMBL/GenBank/DDBJ databases">
        <title>Evolutionary Origins and Diversification of the Mycorrhizal Mutualists.</title>
        <authorList>
            <consortium name="DOE Joint Genome Institute"/>
            <consortium name="Mycorrhizal Genomics Consortium"/>
            <person name="Kohler A."/>
            <person name="Kuo A."/>
            <person name="Nagy L.G."/>
            <person name="Floudas D."/>
            <person name="Copeland A."/>
            <person name="Barry K.W."/>
            <person name="Cichocki N."/>
            <person name="Veneault-Fourrey C."/>
            <person name="LaButti K."/>
            <person name="Lindquist E.A."/>
            <person name="Lipzen A."/>
            <person name="Lundell T."/>
            <person name="Morin E."/>
            <person name="Murat C."/>
            <person name="Riley R."/>
            <person name="Ohm R."/>
            <person name="Sun H."/>
            <person name="Tunlid A."/>
            <person name="Henrissat B."/>
            <person name="Grigoriev I.V."/>
            <person name="Hibbett D.S."/>
            <person name="Martin F."/>
        </authorList>
    </citation>
    <scope>NUCLEOTIDE SEQUENCE [LARGE SCALE GENOMIC DNA]</scope>
    <source>
        <strain evidence="3">UH-Slu-Lm8-n1</strain>
    </source>
</reference>